<dbReference type="AlphaFoldDB" id="A0A7Z2W1G8"/>
<evidence type="ECO:0000313" key="1">
    <source>
        <dbReference type="EMBL" id="QJE03045.1"/>
    </source>
</evidence>
<dbReference type="RefSeq" id="WP_170205126.1">
    <property type="nucleotide sequence ID" value="NZ_CP051685.1"/>
</dbReference>
<dbReference type="Proteomes" id="UP000502415">
    <property type="component" value="Chromosome"/>
</dbReference>
<accession>A0A7Z2W1G8</accession>
<organism evidence="1 2">
    <name type="scientific">Massilia forsythiae</name>
    <dbReference type="NCBI Taxonomy" id="2728020"/>
    <lineage>
        <taxon>Bacteria</taxon>
        <taxon>Pseudomonadati</taxon>
        <taxon>Pseudomonadota</taxon>
        <taxon>Betaproteobacteria</taxon>
        <taxon>Burkholderiales</taxon>
        <taxon>Oxalobacteraceae</taxon>
        <taxon>Telluria group</taxon>
        <taxon>Massilia</taxon>
    </lineage>
</organism>
<dbReference type="EMBL" id="CP051685">
    <property type="protein sequence ID" value="QJE03045.1"/>
    <property type="molecule type" value="Genomic_DNA"/>
</dbReference>
<evidence type="ECO:0000313" key="2">
    <source>
        <dbReference type="Proteomes" id="UP000502415"/>
    </source>
</evidence>
<evidence type="ECO:0008006" key="3">
    <source>
        <dbReference type="Google" id="ProtNLM"/>
    </source>
</evidence>
<reference evidence="1 2" key="1">
    <citation type="submission" date="2020-04" db="EMBL/GenBank/DDBJ databases">
        <title>Genome sequencing of novel species.</title>
        <authorList>
            <person name="Heo J."/>
            <person name="Kim S.-J."/>
            <person name="Kim J.-S."/>
            <person name="Hong S.-B."/>
            <person name="Kwon S.-W."/>
        </authorList>
    </citation>
    <scope>NUCLEOTIDE SEQUENCE [LARGE SCALE GENOMIC DNA]</scope>
    <source>
        <strain evidence="1 2">GN2-R2</strain>
    </source>
</reference>
<dbReference type="KEGG" id="mfy:HH212_26170"/>
<keyword evidence="2" id="KW-1185">Reference proteome</keyword>
<proteinExistence type="predicted"/>
<protein>
    <recommendedName>
        <fullName evidence="3">DUF3168 domain-containing protein</fullName>
    </recommendedName>
</protein>
<sequence>MTKTQQILAAIAVALTAAGLRVRDDTAALYSFEDHPCILLDCGDEYPDPVVGMGFVYWNLTVLLLIGADGDVPKMAPEPTRAAAHAALYADRTLGGAVIDLAVGPISRGIDEENPACGITQVTYNLKYRTMEGIA</sequence>
<gene>
    <name evidence="1" type="ORF">HH212_26170</name>
</gene>
<name>A0A7Z2W1G8_9BURK</name>